<dbReference type="PANTHER" id="PTHR43493">
    <property type="entry name" value="DNA GYRASE/TOPOISOMERASE SUBUNIT A"/>
    <property type="match status" value="1"/>
</dbReference>
<keyword evidence="11" id="KW-0175">Coiled coil</keyword>
<dbReference type="NCBIfam" id="NF004044">
    <property type="entry name" value="PRK05561.1"/>
    <property type="match status" value="1"/>
</dbReference>
<feature type="compositionally biased region" description="Acidic residues" evidence="12">
    <location>
        <begin position="812"/>
        <end position="830"/>
    </location>
</feature>
<evidence type="ECO:0000256" key="5">
    <source>
        <dbReference type="ARBA" id="ARBA00023029"/>
    </source>
</evidence>
<keyword evidence="5 9" id="KW-0799">Topoisomerase</keyword>
<accession>A0A2U3K020</accession>
<keyword evidence="6 9" id="KW-0238">DNA-binding</keyword>
<evidence type="ECO:0000256" key="6">
    <source>
        <dbReference type="ARBA" id="ARBA00023125"/>
    </source>
</evidence>
<dbReference type="OrthoDB" id="9806486at2"/>
<dbReference type="InterPro" id="IPR013758">
    <property type="entry name" value="Topo_IIA_A/C_ab"/>
</dbReference>
<dbReference type="Gene3D" id="1.10.268.10">
    <property type="entry name" value="Topoisomerase, domain 3"/>
    <property type="match status" value="1"/>
</dbReference>
<dbReference type="CDD" id="cd00187">
    <property type="entry name" value="TOP4c"/>
    <property type="match status" value="1"/>
</dbReference>
<dbReference type="Gene3D" id="3.90.199.10">
    <property type="entry name" value="Topoisomerase II, domain 5"/>
    <property type="match status" value="1"/>
</dbReference>
<comment type="miscellaneous">
    <text evidence="9">Few gyrases are as efficient as E.coli at forming negative supercoils. Not all organisms have 2 type II topoisomerases; in organisms with a single type II topoisomerase this enzyme also has to decatenate newly replicated chromosomes.</text>
</comment>
<proteinExistence type="inferred from homology"/>
<dbReference type="FunFam" id="3.30.1360.40:FF:000002">
    <property type="entry name" value="DNA gyrase subunit A"/>
    <property type="match status" value="1"/>
</dbReference>
<evidence type="ECO:0000256" key="10">
    <source>
        <dbReference type="PROSITE-ProRule" id="PRU01384"/>
    </source>
</evidence>
<sequence length="830" mass="92742">MSDEILGGKVLPVEIADEMRKSFMAYSMSVIVSRALPDVRDGLKPVHRRILYTFHELGLTPNKPYSKSARLVGDCMGKFHPHGDSSIYDAVVRMDQDFASRYPLVDGHGNFGSIDGDSAAAMRYTEVRMSKIATYMLADIDKDTVDFMPNYDEKQDEPTVLPAKFPNLLVNGSSGIAVGMATNIPPHNLREVIEATVALLDNPELSIDDLMNYVKGPDFPTGGTIMGYEGIRSAYMTGRGSVKTRAKARIERVEKSGKSQIVITEIPFMVNKARTIEKIADLVRDKKLDGITDLRDESDRSGMRIVIELRRDVNPKVILNQLYKHTQLEDTFGVNMLALVNGQPRTLTLKDMIYYFIEHQKDVIVRRTRFELNKAEAEAHIIEGLRIALDHIDEVIETIRSSSDESNARENLTVRFGLSEKQAQAIVDMRLKRLTGLEREKLENQYQELMNTISYLKAVLASASMVIGIIKAELEEINRKFGDDRRTLITVDVSKMDVEDLIAVEDVVITVTHYGYIKRLPLSTYRSQHRGGKGVHGMATKERDFVEHLFTTTTHHHILFFTSQGKVYRLKAHEIPEASRVGKGTAVINLLNLSQHEMITAVMAIKEYSSDFFLITATKKGIMKKTALQEYDSSRRDGLIALTLDDGDELIGVKLTQGLDDILLATKNGIAIRFPEADVRYMGRTARGVKGIRLEENDEVVGMDVIGDEGELLTMSENGFAKRTDLKEFRVQGRGGKGIIVMKLNTKTGTLIGIKVVQVEDELMVITNTGIMLRLQVSSISNQGRSAQGVLAMRTGASTVVAMAKVLMKDEEGIEEPEDLEELEDSEDED</sequence>
<evidence type="ECO:0000313" key="15">
    <source>
        <dbReference type="Proteomes" id="UP000238916"/>
    </source>
</evidence>
<evidence type="ECO:0000259" key="13">
    <source>
        <dbReference type="PROSITE" id="PS52040"/>
    </source>
</evidence>
<dbReference type="HAMAP" id="MF_01897">
    <property type="entry name" value="GyrA"/>
    <property type="match status" value="1"/>
</dbReference>
<dbReference type="Pfam" id="PF03989">
    <property type="entry name" value="DNA_gyraseA_C"/>
    <property type="match status" value="6"/>
</dbReference>
<evidence type="ECO:0000256" key="3">
    <source>
        <dbReference type="ARBA" id="ARBA00022741"/>
    </source>
</evidence>
<keyword evidence="9" id="KW-0963">Cytoplasm</keyword>
<dbReference type="InterPro" id="IPR005743">
    <property type="entry name" value="GyrA"/>
</dbReference>
<dbReference type="GO" id="GO:0005694">
    <property type="term" value="C:chromosome"/>
    <property type="evidence" value="ECO:0007669"/>
    <property type="project" value="InterPro"/>
</dbReference>
<evidence type="ECO:0000256" key="8">
    <source>
        <dbReference type="ARBA" id="ARBA00063644"/>
    </source>
</evidence>
<evidence type="ECO:0000256" key="12">
    <source>
        <dbReference type="SAM" id="MobiDB-lite"/>
    </source>
</evidence>
<dbReference type="EC" id="5.6.2.2" evidence="9"/>
<feature type="domain" description="Topo IIA-type catalytic" evidence="13">
    <location>
        <begin position="36"/>
        <end position="501"/>
    </location>
</feature>
<name>A0A2U3K020_9FIRM</name>
<dbReference type="GO" id="GO:0009330">
    <property type="term" value="C:DNA topoisomerase type II (double strand cut, ATP-hydrolyzing) complex"/>
    <property type="evidence" value="ECO:0007669"/>
    <property type="project" value="TreeGrafter"/>
</dbReference>
<evidence type="ECO:0000256" key="7">
    <source>
        <dbReference type="ARBA" id="ARBA00023235"/>
    </source>
</evidence>
<feature type="short sequence motif" description="GyrA-box" evidence="9">
    <location>
        <begin position="528"/>
        <end position="534"/>
    </location>
</feature>
<comment type="subunit">
    <text evidence="9">Heterotetramer, composed of two GyrA and two GyrB chains. In the heterotetramer, GyrA contains the active site tyrosine that forms a transient covalent intermediate with DNA, while GyrB binds cofactors and catalyzes ATP hydrolysis.</text>
</comment>
<dbReference type="InterPro" id="IPR006691">
    <property type="entry name" value="GyrA/parC_rep"/>
</dbReference>
<dbReference type="GO" id="GO:0003677">
    <property type="term" value="F:DNA binding"/>
    <property type="evidence" value="ECO:0007669"/>
    <property type="project" value="UniProtKB-UniRule"/>
</dbReference>
<keyword evidence="3 9" id="KW-0547">Nucleotide-binding</keyword>
<dbReference type="FunFam" id="2.120.10.90:FF:000005">
    <property type="entry name" value="DNA topoisomerase 4 subunit A"/>
    <property type="match status" value="1"/>
</dbReference>
<dbReference type="PROSITE" id="PS52040">
    <property type="entry name" value="TOPO_IIA"/>
    <property type="match status" value="1"/>
</dbReference>
<dbReference type="GO" id="GO:0005524">
    <property type="term" value="F:ATP binding"/>
    <property type="evidence" value="ECO:0007669"/>
    <property type="project" value="UniProtKB-UniRule"/>
</dbReference>
<dbReference type="InterPro" id="IPR013757">
    <property type="entry name" value="Topo_IIA_A_a_sf"/>
</dbReference>
<evidence type="ECO:0000256" key="9">
    <source>
        <dbReference type="HAMAP-Rule" id="MF_01897"/>
    </source>
</evidence>
<evidence type="ECO:0000313" key="14">
    <source>
        <dbReference type="EMBL" id="SPF32958.1"/>
    </source>
</evidence>
<evidence type="ECO:0000256" key="11">
    <source>
        <dbReference type="SAM" id="Coils"/>
    </source>
</evidence>
<evidence type="ECO:0000256" key="2">
    <source>
        <dbReference type="ARBA" id="ARBA00008263"/>
    </source>
</evidence>
<feature type="region of interest" description="Disordered" evidence="12">
    <location>
        <begin position="811"/>
        <end position="830"/>
    </location>
</feature>
<dbReference type="Pfam" id="PF00521">
    <property type="entry name" value="DNA_topoisoIV"/>
    <property type="match status" value="1"/>
</dbReference>
<gene>
    <name evidence="9 14" type="primary">gyrA</name>
    <name evidence="14" type="ORF">SBF1_1180009</name>
</gene>
<dbReference type="AlphaFoldDB" id="A0A2U3K020"/>
<dbReference type="FunFam" id="1.10.268.10:FF:000001">
    <property type="entry name" value="DNA gyrase subunit A"/>
    <property type="match status" value="1"/>
</dbReference>
<dbReference type="InterPro" id="IPR035516">
    <property type="entry name" value="Gyrase/topoIV_suA_C"/>
</dbReference>
<dbReference type="NCBIfam" id="NF004043">
    <property type="entry name" value="PRK05560.1"/>
    <property type="match status" value="1"/>
</dbReference>
<dbReference type="NCBIfam" id="TIGR01063">
    <property type="entry name" value="gyrA"/>
    <property type="match status" value="1"/>
</dbReference>
<comment type="catalytic activity">
    <reaction evidence="1 9 10">
        <text>ATP-dependent breakage, passage and rejoining of double-stranded DNA.</text>
        <dbReference type="EC" id="5.6.2.2"/>
    </reaction>
</comment>
<dbReference type="GO" id="GO:0034335">
    <property type="term" value="F:DNA negative supercoiling activity"/>
    <property type="evidence" value="ECO:0007669"/>
    <property type="project" value="UniProtKB-ARBA"/>
</dbReference>
<reference evidence="15" key="1">
    <citation type="submission" date="2018-02" db="EMBL/GenBank/DDBJ databases">
        <authorList>
            <person name="Hausmann B."/>
        </authorList>
    </citation>
    <scope>NUCLEOTIDE SEQUENCE [LARGE SCALE GENOMIC DNA]</scope>
    <source>
        <strain evidence="15">Peat soil MAG SbF1</strain>
    </source>
</reference>
<dbReference type="PANTHER" id="PTHR43493:SF5">
    <property type="entry name" value="DNA GYRASE SUBUNIT A, CHLOROPLASTIC_MITOCHONDRIAL"/>
    <property type="match status" value="1"/>
</dbReference>
<organism evidence="14 15">
    <name type="scientific">Candidatus Desulfosporosinus infrequens</name>
    <dbReference type="NCBI Taxonomy" id="2043169"/>
    <lineage>
        <taxon>Bacteria</taxon>
        <taxon>Bacillati</taxon>
        <taxon>Bacillota</taxon>
        <taxon>Clostridia</taxon>
        <taxon>Eubacteriales</taxon>
        <taxon>Desulfitobacteriaceae</taxon>
        <taxon>Desulfosporosinus</taxon>
    </lineage>
</organism>
<dbReference type="EMBL" id="OMOF01000022">
    <property type="protein sequence ID" value="SPF32958.1"/>
    <property type="molecule type" value="Genomic_DNA"/>
</dbReference>
<dbReference type="GO" id="GO:0006261">
    <property type="term" value="P:DNA-templated DNA replication"/>
    <property type="evidence" value="ECO:0007669"/>
    <property type="project" value="UniProtKB-UniRule"/>
</dbReference>
<comment type="similarity">
    <text evidence="2 9">Belongs to the type II topoisomerase GyrA/ParC subunit family.</text>
</comment>
<dbReference type="Gene3D" id="2.120.10.90">
    <property type="entry name" value="DNA gyrase/topoisomerase IV, subunit A, C-terminal"/>
    <property type="match status" value="1"/>
</dbReference>
<feature type="active site" description="O-(5'-phospho-DNA)-tyrosine intermediate" evidence="9 10">
    <location>
        <position position="124"/>
    </location>
</feature>
<evidence type="ECO:0000256" key="4">
    <source>
        <dbReference type="ARBA" id="ARBA00022840"/>
    </source>
</evidence>
<feature type="coiled-coil region" evidence="11">
    <location>
        <begin position="432"/>
        <end position="459"/>
    </location>
</feature>
<keyword evidence="4 9" id="KW-0067">ATP-binding</keyword>
<dbReference type="Proteomes" id="UP000238916">
    <property type="component" value="Unassembled WGS sequence"/>
</dbReference>
<dbReference type="InterPro" id="IPR013760">
    <property type="entry name" value="Topo_IIA-like_dom_sf"/>
</dbReference>
<dbReference type="SUPFAM" id="SSF56719">
    <property type="entry name" value="Type II DNA topoisomerase"/>
    <property type="match status" value="1"/>
</dbReference>
<dbReference type="InterPro" id="IPR002205">
    <property type="entry name" value="Topo_IIA_dom_A"/>
</dbReference>
<dbReference type="FunFam" id="3.90.199.10:FF:000001">
    <property type="entry name" value="DNA gyrase subunit A"/>
    <property type="match status" value="1"/>
</dbReference>
<protein>
    <recommendedName>
        <fullName evidence="9">DNA gyrase subunit A</fullName>
        <ecNumber evidence="9">5.6.2.2</ecNumber>
    </recommendedName>
</protein>
<dbReference type="InterPro" id="IPR050220">
    <property type="entry name" value="Type_II_DNA_Topoisomerases"/>
</dbReference>
<comment type="function">
    <text evidence="9">A type II topoisomerase that negatively supercoils closed circular double-stranded (ds) DNA in an ATP-dependent manner to modulate DNA topology and maintain chromosomes in an underwound state. Negative supercoiling favors strand separation, and DNA replication, transcription, recombination and repair, all of which involve strand separation. Also able to catalyze the interconversion of other topological isomers of dsDNA rings, including catenanes and knotted rings. Type II topoisomerases break and join 2 DNA strands simultaneously in an ATP-dependent manner.</text>
</comment>
<dbReference type="SUPFAM" id="SSF101904">
    <property type="entry name" value="GyrA/ParC C-terminal domain-like"/>
    <property type="match status" value="1"/>
</dbReference>
<keyword evidence="7 9" id="KW-0413">Isomerase</keyword>
<evidence type="ECO:0000256" key="1">
    <source>
        <dbReference type="ARBA" id="ARBA00000185"/>
    </source>
</evidence>
<dbReference type="SMART" id="SM00434">
    <property type="entry name" value="TOP4c"/>
    <property type="match status" value="1"/>
</dbReference>
<dbReference type="Gene3D" id="3.30.1360.40">
    <property type="match status" value="1"/>
</dbReference>
<dbReference type="GO" id="GO:0005737">
    <property type="term" value="C:cytoplasm"/>
    <property type="evidence" value="ECO:0007669"/>
    <property type="project" value="UniProtKB-SubCell"/>
</dbReference>
<comment type="subcellular location">
    <subcellularLocation>
        <location evidence="9">Cytoplasm</location>
    </subcellularLocation>
</comment>
<comment type="subunit">
    <text evidence="8">Heterotetramer composed of ParC and ParE.</text>
</comment>
<dbReference type="GO" id="GO:0006265">
    <property type="term" value="P:DNA topological change"/>
    <property type="evidence" value="ECO:0007669"/>
    <property type="project" value="UniProtKB-UniRule"/>
</dbReference>